<dbReference type="EMBL" id="JAAAID010002079">
    <property type="protein sequence ID" value="KAG0008020.1"/>
    <property type="molecule type" value="Genomic_DNA"/>
</dbReference>
<evidence type="ECO:0000313" key="1">
    <source>
        <dbReference type="EMBL" id="KAG0008020.1"/>
    </source>
</evidence>
<keyword evidence="2" id="KW-1185">Reference proteome</keyword>
<sequence length="440" mass="48774">MGRSTSEGWFSIDLDESYIVTQEQIPNTSSESTSDPQQNQLHGTITLRLSKPTKIKSLSLTFTGYARTSFCFDSSSIPGAMPCASHVISTKSININYQVTASLQTPSILPFGSTHTISKPVILLQKDELPSDDLFDTTVMRVSSEDTDRVSCKVSIPCAVFPEAGTIPLTLNLSLKGNATTVSRITIEMMESVYTRLSPKTNQEERNETLIDERVVTRQNCPVHDWPSSTTEEPVMIPRRLLFKVPQLALSAWSKSKHLTLSCQRSSLDRGFCHSSGTFAHADIRIAHTIRVTVYVRGLSEDGGSSVAYDYGENETTVWIVGNQEYKDDEVHPPSYYRSFSTKLVEEDKIQEIDQRAFEALQDDLPCSAPPPYCEESFVGTSASSSPTLTSLTDHGRISLDQFSLNESLAESTNDNDTYARDLATYTERYSYSSPAVLAM</sequence>
<proteinExistence type="predicted"/>
<reference evidence="1" key="1">
    <citation type="journal article" date="2020" name="Fungal Divers.">
        <title>Resolving the Mortierellaceae phylogeny through synthesis of multi-gene phylogenetics and phylogenomics.</title>
        <authorList>
            <person name="Vandepol N."/>
            <person name="Liber J."/>
            <person name="Desiro A."/>
            <person name="Na H."/>
            <person name="Kennedy M."/>
            <person name="Barry K."/>
            <person name="Grigoriev I.V."/>
            <person name="Miller A.N."/>
            <person name="O'Donnell K."/>
            <person name="Stajich J.E."/>
            <person name="Bonito G."/>
        </authorList>
    </citation>
    <scope>NUCLEOTIDE SEQUENCE</scope>
    <source>
        <strain evidence="1">NRRL 2769</strain>
    </source>
</reference>
<evidence type="ECO:0000313" key="2">
    <source>
        <dbReference type="Proteomes" id="UP000703661"/>
    </source>
</evidence>
<name>A0A9P6MMS9_9FUNG</name>
<dbReference type="AlphaFoldDB" id="A0A9P6MMS9"/>
<comment type="caution">
    <text evidence="1">The sequence shown here is derived from an EMBL/GenBank/DDBJ whole genome shotgun (WGS) entry which is preliminary data.</text>
</comment>
<dbReference type="Proteomes" id="UP000703661">
    <property type="component" value="Unassembled WGS sequence"/>
</dbReference>
<organism evidence="1 2">
    <name type="scientific">Entomortierella chlamydospora</name>
    <dbReference type="NCBI Taxonomy" id="101097"/>
    <lineage>
        <taxon>Eukaryota</taxon>
        <taxon>Fungi</taxon>
        <taxon>Fungi incertae sedis</taxon>
        <taxon>Mucoromycota</taxon>
        <taxon>Mortierellomycotina</taxon>
        <taxon>Mortierellomycetes</taxon>
        <taxon>Mortierellales</taxon>
        <taxon>Mortierellaceae</taxon>
        <taxon>Entomortierella</taxon>
    </lineage>
</organism>
<gene>
    <name evidence="1" type="ORF">BGZ80_003946</name>
</gene>
<protein>
    <submittedName>
        <fullName evidence="1">Uncharacterized protein</fullName>
    </submittedName>
</protein>
<accession>A0A9P6MMS9</accession>